<dbReference type="OrthoDB" id="2176742at2759"/>
<feature type="region of interest" description="Disordered" evidence="1">
    <location>
        <begin position="545"/>
        <end position="578"/>
    </location>
</feature>
<evidence type="ECO:0000256" key="1">
    <source>
        <dbReference type="SAM" id="MobiDB-lite"/>
    </source>
</evidence>
<name>A0A507DG62_9FUNG</name>
<dbReference type="VEuPathDB" id="FungiDB:SeMB42_g05882"/>
<feature type="compositionally biased region" description="Low complexity" evidence="1">
    <location>
        <begin position="281"/>
        <end position="295"/>
    </location>
</feature>
<proteinExistence type="predicted"/>
<dbReference type="VEuPathDB" id="FungiDB:SeMB42_g05883"/>
<evidence type="ECO:0000313" key="3">
    <source>
        <dbReference type="Proteomes" id="UP000320475"/>
    </source>
</evidence>
<evidence type="ECO:0000313" key="2">
    <source>
        <dbReference type="EMBL" id="TPX50593.1"/>
    </source>
</evidence>
<reference evidence="2 3" key="1">
    <citation type="journal article" date="2019" name="Sci. Rep.">
        <title>Comparative genomics of chytrid fungi reveal insights into the obligate biotrophic and pathogenic lifestyle of Synchytrium endobioticum.</title>
        <authorList>
            <person name="van de Vossenberg B.T.L.H."/>
            <person name="Warris S."/>
            <person name="Nguyen H.D.T."/>
            <person name="van Gent-Pelzer M.P.E."/>
            <person name="Joly D.L."/>
            <person name="van de Geest H.C."/>
            <person name="Bonants P.J.M."/>
            <person name="Smith D.S."/>
            <person name="Levesque C.A."/>
            <person name="van der Lee T.A.J."/>
        </authorList>
    </citation>
    <scope>NUCLEOTIDE SEQUENCE [LARGE SCALE GENOMIC DNA]</scope>
    <source>
        <strain evidence="2 3">LEV6574</strain>
    </source>
</reference>
<feature type="compositionally biased region" description="Polar residues" evidence="1">
    <location>
        <begin position="545"/>
        <end position="571"/>
    </location>
</feature>
<feature type="compositionally biased region" description="Low complexity" evidence="1">
    <location>
        <begin position="664"/>
        <end position="676"/>
    </location>
</feature>
<dbReference type="Proteomes" id="UP000320475">
    <property type="component" value="Unassembled WGS sequence"/>
</dbReference>
<organism evidence="2 3">
    <name type="scientific">Synchytrium endobioticum</name>
    <dbReference type="NCBI Taxonomy" id="286115"/>
    <lineage>
        <taxon>Eukaryota</taxon>
        <taxon>Fungi</taxon>
        <taxon>Fungi incertae sedis</taxon>
        <taxon>Chytridiomycota</taxon>
        <taxon>Chytridiomycota incertae sedis</taxon>
        <taxon>Chytridiomycetes</taxon>
        <taxon>Synchytriales</taxon>
        <taxon>Synchytriaceae</taxon>
        <taxon>Synchytrium</taxon>
    </lineage>
</organism>
<comment type="caution">
    <text evidence="2">The sequence shown here is derived from an EMBL/GenBank/DDBJ whole genome shotgun (WGS) entry which is preliminary data.</text>
</comment>
<accession>A0A507DG62</accession>
<protein>
    <submittedName>
        <fullName evidence="2">Uncharacterized protein</fullName>
    </submittedName>
</protein>
<gene>
    <name evidence="2" type="ORF">SeLEV6574_g00785</name>
</gene>
<sequence length="970" mass="110484">MQRVTAFVPARTVISYEEFRSYSLAQRVSSSTITDVARTSLETGQTVSKSYSNIQHMTPAPHHHQQRPRPRTHTINDERAATNVPRNTVLVAATNPRIWFRNSRETSTDQDIRKEQEAAIWEATVQVVNSLLHAAPSSIARDKAHRLVTYLLRHNNPTGRKSLRQAKPRTRYTMKWLSRAIPMEQLAQVDVQPPVDHWSETWKVADIPWSKIEWHTRRSSAIAEWAASQEKKPFMYIGDLLNDPLPMRPYTRSYSKNKKGTIAKTDMEGHGRVSRRCNRVGAGNTSTRSSTARNSHTIHTRTPAASLSTIASPKMIALSHQLPVIRVRIADTNHRWSAYSRPSSPDDAWEAYLQLRNDPEMQGLLSKSALSSVLKWALNHALCIPLPELAFERAITVMQDIGRHKVELQRDDWAIFLSSLQGWQKLDTVFTQLIPSWGTTLSMLGLQVILEICRKMRNEFATVTCLDMMMYRMVSDVDDVNSAAIIEMLKACQVFKLTARSMYIWEIIVTPRLDKLFDNTNLSESSDLLAEYLLALSQHDHTTTPLIQDTSPRKVQTPSCDTLHQKIPSTDTQDEPTPPTIDVLVAAKRAADIVPSEVMKSRTVFWQHLRLLLMTNEWTTVAEIIRGTLLYKLKPVPQSIYVLLSTVLARGVYGTRVPLPNGYESNTNRSSESSTNGPDQQRLKEVTINDEKRYQTAETVAALGLQNRDQLKNCRAIPSSLLCATIQPIHVELFKMYMRCGEGFKAFKYFYTNRRRIVNTVHPEILGINDATCHTIIQIFCRERQYVRAILAYKAAVRYSRLDGRSNDKRYKPDLLTRMMLLNAIKQMKSSKEFQNRQDMKGLNGRLWWTQVEEVEMKVLDAMRKRRVAVFGGIKMVDISGSMVKSCFVDEIVDPQTRVKSGADSAGVEAFIYAQNSQTLPMPRHADFVELFKTSNMMLGRSGSRYHVCFVQANGYCQDHLAKLTETKVT</sequence>
<dbReference type="EMBL" id="QEAM01000015">
    <property type="protein sequence ID" value="TPX50593.1"/>
    <property type="molecule type" value="Genomic_DNA"/>
</dbReference>
<feature type="region of interest" description="Disordered" evidence="1">
    <location>
        <begin position="279"/>
        <end position="302"/>
    </location>
</feature>
<feature type="region of interest" description="Disordered" evidence="1">
    <location>
        <begin position="661"/>
        <end position="683"/>
    </location>
</feature>
<dbReference type="AlphaFoldDB" id="A0A507DG62"/>